<protein>
    <submittedName>
        <fullName evidence="2">Uncharacterized protein</fullName>
    </submittedName>
</protein>
<feature type="region of interest" description="Disordered" evidence="1">
    <location>
        <begin position="56"/>
        <end position="82"/>
    </location>
</feature>
<sequence length="82" mass="8450">PLHPQTQGVPAQTLTRRDRKAKAAFGTRTASAGPPEGRLCGSYAAQEMGMLSSEEAAARKESYAAQGMGTRTAEDGSEGAAP</sequence>
<accession>A0A9D1QZS4</accession>
<reference evidence="2" key="1">
    <citation type="journal article" date="2021" name="PeerJ">
        <title>Extensive microbial diversity within the chicken gut microbiome revealed by metagenomics and culture.</title>
        <authorList>
            <person name="Gilroy R."/>
            <person name="Ravi A."/>
            <person name="Getino M."/>
            <person name="Pursley I."/>
            <person name="Horton D.L."/>
            <person name="Alikhan N.F."/>
            <person name="Baker D."/>
            <person name="Gharbi K."/>
            <person name="Hall N."/>
            <person name="Watson M."/>
            <person name="Adriaenssens E.M."/>
            <person name="Foster-Nyarko E."/>
            <person name="Jarju S."/>
            <person name="Secka A."/>
            <person name="Antonio M."/>
            <person name="Oren A."/>
            <person name="Chaudhuri R.R."/>
            <person name="La Ragione R."/>
            <person name="Hildebrand F."/>
            <person name="Pallen M.J."/>
        </authorList>
    </citation>
    <scope>NUCLEOTIDE SEQUENCE</scope>
    <source>
        <strain evidence="2">ChiSxjej5B17-1746</strain>
    </source>
</reference>
<organism evidence="2 3">
    <name type="scientific">Candidatus Bilophila faecipullorum</name>
    <dbReference type="NCBI Taxonomy" id="2838482"/>
    <lineage>
        <taxon>Bacteria</taxon>
        <taxon>Pseudomonadati</taxon>
        <taxon>Thermodesulfobacteriota</taxon>
        <taxon>Desulfovibrionia</taxon>
        <taxon>Desulfovibrionales</taxon>
        <taxon>Desulfovibrionaceae</taxon>
        <taxon>Bilophila</taxon>
    </lineage>
</organism>
<dbReference type="EMBL" id="DXGI01000210">
    <property type="protein sequence ID" value="HIW78634.1"/>
    <property type="molecule type" value="Genomic_DNA"/>
</dbReference>
<evidence type="ECO:0000313" key="2">
    <source>
        <dbReference type="EMBL" id="HIW78634.1"/>
    </source>
</evidence>
<feature type="non-terminal residue" evidence="2">
    <location>
        <position position="1"/>
    </location>
</feature>
<proteinExistence type="predicted"/>
<evidence type="ECO:0000256" key="1">
    <source>
        <dbReference type="SAM" id="MobiDB-lite"/>
    </source>
</evidence>
<dbReference type="AlphaFoldDB" id="A0A9D1QZS4"/>
<feature type="region of interest" description="Disordered" evidence="1">
    <location>
        <begin position="1"/>
        <end position="38"/>
    </location>
</feature>
<feature type="compositionally biased region" description="Polar residues" evidence="1">
    <location>
        <begin position="1"/>
        <end position="14"/>
    </location>
</feature>
<reference evidence="2" key="2">
    <citation type="submission" date="2021-04" db="EMBL/GenBank/DDBJ databases">
        <authorList>
            <person name="Gilroy R."/>
        </authorList>
    </citation>
    <scope>NUCLEOTIDE SEQUENCE</scope>
    <source>
        <strain evidence="2">ChiSxjej5B17-1746</strain>
    </source>
</reference>
<name>A0A9D1QZS4_9BACT</name>
<dbReference type="Proteomes" id="UP000824264">
    <property type="component" value="Unassembled WGS sequence"/>
</dbReference>
<evidence type="ECO:0000313" key="3">
    <source>
        <dbReference type="Proteomes" id="UP000824264"/>
    </source>
</evidence>
<gene>
    <name evidence="2" type="ORF">H9874_05765</name>
</gene>
<comment type="caution">
    <text evidence="2">The sequence shown here is derived from an EMBL/GenBank/DDBJ whole genome shotgun (WGS) entry which is preliminary data.</text>
</comment>